<dbReference type="NCBIfam" id="TIGR00350">
    <property type="entry name" value="lytR_cpsA_psr"/>
    <property type="match status" value="1"/>
</dbReference>
<feature type="transmembrane region" description="Helical" evidence="2">
    <location>
        <begin position="7"/>
        <end position="27"/>
    </location>
</feature>
<dbReference type="Pfam" id="PF13399">
    <property type="entry name" value="LytR_C"/>
    <property type="match status" value="1"/>
</dbReference>
<evidence type="ECO:0000256" key="1">
    <source>
        <dbReference type="ARBA" id="ARBA00006068"/>
    </source>
</evidence>
<feature type="domain" description="LytR/CpsA/Psr regulator C-terminal" evidence="4">
    <location>
        <begin position="316"/>
        <end position="402"/>
    </location>
</feature>
<comment type="similarity">
    <text evidence="1">Belongs to the LytR/CpsA/Psr (LCP) family.</text>
</comment>
<keyword evidence="2" id="KW-0812">Transmembrane</keyword>
<keyword evidence="6" id="KW-1185">Reference proteome</keyword>
<dbReference type="RefSeq" id="WP_277733611.1">
    <property type="nucleotide sequence ID" value="NZ_CP120733.1"/>
</dbReference>
<evidence type="ECO:0000313" key="6">
    <source>
        <dbReference type="Proteomes" id="UP001222800"/>
    </source>
</evidence>
<evidence type="ECO:0000313" key="5">
    <source>
        <dbReference type="EMBL" id="WFD11533.1"/>
    </source>
</evidence>
<dbReference type="InterPro" id="IPR050922">
    <property type="entry name" value="LytR/CpsA/Psr_CW_biosynth"/>
</dbReference>
<gene>
    <name evidence="5" type="ORF">P4S50_05510</name>
</gene>
<sequence length="407" mass="45440">MKHFFKIFIVFFVIFSMIFGTSLYLIVAKENDQLVKIPMPDEVTTTVVKDEDERVNVLLLGVDSLNGDKKGIRTDTMMVLSMDPKNGDSSILSIPRDTRVKIRGRKGYDKINAAHAYGGVELAVQAAKDLLGIPIHHYVKVDYQALYKTVDDVGGVEVNIPINMNYDDRYATPPLHIHFKKGTQVLDGQEAMEFLRFRKNNGGGGYPRGDLDRIETQQKFMDALAKKVLSASSIFRIKSYIDTLNEYVDTDMSVGEMASLGMQAKDIDVSNIRKETVPGVAMYINGISYYNPNNDKINKLVNELYYGNNNQSNVDLNIAVFNGSGLSGVATEVSNKLARQGLKPNTVGNADDFNNPKTIIYYDSKKEEAQKIKQIIGKGELRKDKSKIEDKNMDIIVLIGKDIRGGN</sequence>
<evidence type="ECO:0000256" key="2">
    <source>
        <dbReference type="SAM" id="Phobius"/>
    </source>
</evidence>
<dbReference type="Gene3D" id="3.30.70.2390">
    <property type="match status" value="1"/>
</dbReference>
<accession>A0ABY8EKC6</accession>
<evidence type="ECO:0000259" key="3">
    <source>
        <dbReference type="Pfam" id="PF03816"/>
    </source>
</evidence>
<name>A0ABY8EKC6_9FIRM</name>
<dbReference type="Pfam" id="PF03816">
    <property type="entry name" value="LytR_cpsA_psr"/>
    <property type="match status" value="1"/>
</dbReference>
<dbReference type="InterPro" id="IPR004474">
    <property type="entry name" value="LytR_CpsA_psr"/>
</dbReference>
<keyword evidence="2" id="KW-1133">Transmembrane helix</keyword>
<dbReference type="PANTHER" id="PTHR33392:SF6">
    <property type="entry name" value="POLYISOPRENYL-TEICHOIC ACID--PEPTIDOGLYCAN TEICHOIC ACID TRANSFERASE TAGU"/>
    <property type="match status" value="1"/>
</dbReference>
<dbReference type="Proteomes" id="UP001222800">
    <property type="component" value="Chromosome"/>
</dbReference>
<reference evidence="5 6" key="1">
    <citation type="submission" date="2023-03" db="EMBL/GenBank/DDBJ databases">
        <title>Complete genome sequence of Tepidibacter sp. SWIR-1, isolated from a deep-sea hydrothermal vent.</title>
        <authorList>
            <person name="Li X."/>
        </authorList>
    </citation>
    <scope>NUCLEOTIDE SEQUENCE [LARGE SCALE GENOMIC DNA]</scope>
    <source>
        <strain evidence="5 6">SWIR-1</strain>
    </source>
</reference>
<evidence type="ECO:0000259" key="4">
    <source>
        <dbReference type="Pfam" id="PF13399"/>
    </source>
</evidence>
<dbReference type="InterPro" id="IPR027381">
    <property type="entry name" value="LytR/CpsA/Psr_C"/>
</dbReference>
<keyword evidence="2" id="KW-0472">Membrane</keyword>
<dbReference type="Gene3D" id="3.40.630.190">
    <property type="entry name" value="LCP protein"/>
    <property type="match status" value="1"/>
</dbReference>
<protein>
    <submittedName>
        <fullName evidence="5">LCP family protein</fullName>
    </submittedName>
</protein>
<dbReference type="PANTHER" id="PTHR33392">
    <property type="entry name" value="POLYISOPRENYL-TEICHOIC ACID--PEPTIDOGLYCAN TEICHOIC ACID TRANSFERASE TAGU"/>
    <property type="match status" value="1"/>
</dbReference>
<organism evidence="5 6">
    <name type="scientific">Tepidibacter hydrothermalis</name>
    <dbReference type="NCBI Taxonomy" id="3036126"/>
    <lineage>
        <taxon>Bacteria</taxon>
        <taxon>Bacillati</taxon>
        <taxon>Bacillota</taxon>
        <taxon>Clostridia</taxon>
        <taxon>Peptostreptococcales</taxon>
        <taxon>Peptostreptococcaceae</taxon>
        <taxon>Tepidibacter</taxon>
    </lineage>
</organism>
<feature type="domain" description="Cell envelope-related transcriptional attenuator" evidence="3">
    <location>
        <begin position="73"/>
        <end position="229"/>
    </location>
</feature>
<dbReference type="EMBL" id="CP120733">
    <property type="protein sequence ID" value="WFD11533.1"/>
    <property type="molecule type" value="Genomic_DNA"/>
</dbReference>
<proteinExistence type="inferred from homology"/>